<organism evidence="3 4">
    <name type="scientific">Vibrio genomosp. F6 str. FF-238</name>
    <dbReference type="NCBI Taxonomy" id="1191298"/>
    <lineage>
        <taxon>Bacteria</taxon>
        <taxon>Pseudomonadati</taxon>
        <taxon>Pseudomonadota</taxon>
        <taxon>Gammaproteobacteria</taxon>
        <taxon>Vibrionales</taxon>
        <taxon>Vibrionaceae</taxon>
        <taxon>Vibrio</taxon>
    </lineage>
</organism>
<feature type="region of interest" description="Disordered" evidence="1">
    <location>
        <begin position="111"/>
        <end position="165"/>
    </location>
</feature>
<comment type="caution">
    <text evidence="3">The sequence shown here is derived from an EMBL/GenBank/DDBJ whole genome shotgun (WGS) entry which is preliminary data.</text>
</comment>
<dbReference type="EMBL" id="AJYW02000222">
    <property type="protein sequence ID" value="OEE73705.1"/>
    <property type="molecule type" value="Genomic_DNA"/>
</dbReference>
<dbReference type="Proteomes" id="UP000094165">
    <property type="component" value="Unassembled WGS sequence"/>
</dbReference>
<dbReference type="AlphaFoldDB" id="A0A1E5CUX1"/>
<keyword evidence="4" id="KW-1185">Reference proteome</keyword>
<protein>
    <submittedName>
        <fullName evidence="3">Zinc-binding protein</fullName>
    </submittedName>
</protein>
<evidence type="ECO:0000256" key="1">
    <source>
        <dbReference type="SAM" id="MobiDB-lite"/>
    </source>
</evidence>
<gene>
    <name evidence="3" type="ORF">A130_06805</name>
</gene>
<proteinExistence type="predicted"/>
<dbReference type="Pfam" id="PF10986">
    <property type="entry name" value="ZrgA"/>
    <property type="match status" value="1"/>
</dbReference>
<feature type="chain" id="PRO_5009173235" evidence="2">
    <location>
        <begin position="26"/>
        <end position="226"/>
    </location>
</feature>
<evidence type="ECO:0000313" key="3">
    <source>
        <dbReference type="EMBL" id="OEE73705.1"/>
    </source>
</evidence>
<keyword evidence="2" id="KW-0732">Signal</keyword>
<evidence type="ECO:0000256" key="2">
    <source>
        <dbReference type="SAM" id="SignalP"/>
    </source>
</evidence>
<accession>A0A1E5CUX1</accession>
<sequence length="226" mass="25590">MQQQTKWTTLAGLIALSLQVSSAHAEDDFRDHEAHVHGHVELNIAQDGQELLFEISAPGADVVGFEHPPETDAEKQALAKAVALLEQPQQLISLSGNASCELEFKSVKHTLSDSHHDEHDDAEHHDEHEHHQDKHDDAEHHDEHDDHHDKHDDAEHHDEHDSEAHAKHGSFTVEYHYQCGDITKLTEFQTSWFNAFPSTESIEVNLLTDTKQTALELSPKNTKFNF</sequence>
<feature type="signal peptide" evidence="2">
    <location>
        <begin position="1"/>
        <end position="25"/>
    </location>
</feature>
<evidence type="ECO:0000313" key="4">
    <source>
        <dbReference type="Proteomes" id="UP000094165"/>
    </source>
</evidence>
<name>A0A1E5CUX1_9VIBR</name>
<dbReference type="InterPro" id="IPR021253">
    <property type="entry name" value="ZrgA-like"/>
</dbReference>
<reference evidence="3 4" key="1">
    <citation type="journal article" date="2012" name="Science">
        <title>Ecological populations of bacteria act as socially cohesive units of antibiotic production and resistance.</title>
        <authorList>
            <person name="Cordero O.X."/>
            <person name="Wildschutte H."/>
            <person name="Kirkup B."/>
            <person name="Proehl S."/>
            <person name="Ngo L."/>
            <person name="Hussain F."/>
            <person name="Le Roux F."/>
            <person name="Mincer T."/>
            <person name="Polz M.F."/>
        </authorList>
    </citation>
    <scope>NUCLEOTIDE SEQUENCE [LARGE SCALE GENOMIC DNA]</scope>
    <source>
        <strain evidence="3 4">FF-238</strain>
    </source>
</reference>
<dbReference type="RefSeq" id="WP_017051465.1">
    <property type="nucleotide sequence ID" value="NZ_AJYW02000222.1"/>
</dbReference>